<sequence>MGMVANMMTVIGRSANFETTLMFLTDEEKATARSIIAHLSAEESERAELAENCLVEINTLKLRDPALLPLSAIPK</sequence>
<dbReference type="Proteomes" id="UP000281553">
    <property type="component" value="Unassembled WGS sequence"/>
</dbReference>
<name>A0A3P7LKP3_DIBLA</name>
<protein>
    <submittedName>
        <fullName evidence="1">Uncharacterized protein</fullName>
    </submittedName>
</protein>
<evidence type="ECO:0000313" key="1">
    <source>
        <dbReference type="EMBL" id="VDN10418.1"/>
    </source>
</evidence>
<evidence type="ECO:0000313" key="2">
    <source>
        <dbReference type="Proteomes" id="UP000281553"/>
    </source>
</evidence>
<accession>A0A3P7LKP3</accession>
<organism evidence="1 2">
    <name type="scientific">Dibothriocephalus latus</name>
    <name type="common">Fish tapeworm</name>
    <name type="synonym">Diphyllobothrium latum</name>
    <dbReference type="NCBI Taxonomy" id="60516"/>
    <lineage>
        <taxon>Eukaryota</taxon>
        <taxon>Metazoa</taxon>
        <taxon>Spiralia</taxon>
        <taxon>Lophotrochozoa</taxon>
        <taxon>Platyhelminthes</taxon>
        <taxon>Cestoda</taxon>
        <taxon>Eucestoda</taxon>
        <taxon>Diphyllobothriidea</taxon>
        <taxon>Diphyllobothriidae</taxon>
        <taxon>Dibothriocephalus</taxon>
    </lineage>
</organism>
<dbReference type="AlphaFoldDB" id="A0A3P7LKP3"/>
<dbReference type="EMBL" id="UYRU01049106">
    <property type="protein sequence ID" value="VDN10418.1"/>
    <property type="molecule type" value="Genomic_DNA"/>
</dbReference>
<proteinExistence type="predicted"/>
<gene>
    <name evidence="1" type="ORF">DILT_LOCUS6249</name>
</gene>
<reference evidence="1 2" key="1">
    <citation type="submission" date="2018-11" db="EMBL/GenBank/DDBJ databases">
        <authorList>
            <consortium name="Pathogen Informatics"/>
        </authorList>
    </citation>
    <scope>NUCLEOTIDE SEQUENCE [LARGE SCALE GENOMIC DNA]</scope>
</reference>
<keyword evidence="2" id="KW-1185">Reference proteome</keyword>